<dbReference type="OrthoDB" id="5112924at2"/>
<keyword evidence="3" id="KW-1185">Reference proteome</keyword>
<comment type="caution">
    <text evidence="2">The sequence shown here is derived from an EMBL/GenBank/DDBJ whole genome shotgun (WGS) entry which is preliminary data.</text>
</comment>
<keyword evidence="1" id="KW-0732">Signal</keyword>
<proteinExistence type="predicted"/>
<evidence type="ECO:0000313" key="3">
    <source>
        <dbReference type="Proteomes" id="UP000298170"/>
    </source>
</evidence>
<sequence length="181" mass="18766">MSVRKRLIGATIAVVATAVVLSGCSNLTFDASNSTSTVAPTPSAASTGISSDAAVVLLNAVPGLSDATVRSSISGLSTSTIIEVYVDDETAITAPGILDYVLRVGWATSFPPQAGLAKHFDAEPASLLMTVWKDDHRVELQAEANVLAGLEYPTFQTYSVYLSGPEYMGTWPGAVPTLSVG</sequence>
<dbReference type="RefSeq" id="WP_134516881.1">
    <property type="nucleotide sequence ID" value="NZ_SOHJ01000015.1"/>
</dbReference>
<dbReference type="EMBL" id="SOHJ01000015">
    <property type="protein sequence ID" value="TFD56791.1"/>
    <property type="molecule type" value="Genomic_DNA"/>
</dbReference>
<accession>A0A4R9ABZ2</accession>
<name>A0A4R9ABZ2_9MICO</name>
<protein>
    <submittedName>
        <fullName evidence="2">Uncharacterized protein</fullName>
    </submittedName>
</protein>
<feature type="chain" id="PRO_5038830922" evidence="1">
    <location>
        <begin position="23"/>
        <end position="181"/>
    </location>
</feature>
<dbReference type="Proteomes" id="UP000298170">
    <property type="component" value="Unassembled WGS sequence"/>
</dbReference>
<organism evidence="2 3">
    <name type="scientific">Cryobacterium suzukii</name>
    <dbReference type="NCBI Taxonomy" id="1259198"/>
    <lineage>
        <taxon>Bacteria</taxon>
        <taxon>Bacillati</taxon>
        <taxon>Actinomycetota</taxon>
        <taxon>Actinomycetes</taxon>
        <taxon>Micrococcales</taxon>
        <taxon>Microbacteriaceae</taxon>
        <taxon>Cryobacterium</taxon>
    </lineage>
</organism>
<evidence type="ECO:0000313" key="2">
    <source>
        <dbReference type="EMBL" id="TFD56791.1"/>
    </source>
</evidence>
<dbReference type="AlphaFoldDB" id="A0A4R9ABZ2"/>
<feature type="signal peptide" evidence="1">
    <location>
        <begin position="1"/>
        <end position="22"/>
    </location>
</feature>
<gene>
    <name evidence="2" type="ORF">E3T39_15795</name>
</gene>
<evidence type="ECO:0000256" key="1">
    <source>
        <dbReference type="SAM" id="SignalP"/>
    </source>
</evidence>
<dbReference type="PROSITE" id="PS51257">
    <property type="entry name" value="PROKAR_LIPOPROTEIN"/>
    <property type="match status" value="1"/>
</dbReference>
<reference evidence="2 3" key="1">
    <citation type="submission" date="2019-03" db="EMBL/GenBank/DDBJ databases">
        <title>Genomics of glacier-inhabiting Cryobacterium strains.</title>
        <authorList>
            <person name="Liu Q."/>
            <person name="Xin Y.-H."/>
        </authorList>
    </citation>
    <scope>NUCLEOTIDE SEQUENCE [LARGE SCALE GENOMIC DNA]</scope>
    <source>
        <strain evidence="2 3">Sr39</strain>
    </source>
</reference>